<dbReference type="AlphaFoldDB" id="A0AAU7X5I2"/>
<reference evidence="2" key="1">
    <citation type="submission" date="2024-06" db="EMBL/GenBank/DDBJ databases">
        <title>Methylostella associata gen. nov., sp. nov., a novel Ancalomicrobiaceae-affiliated facultatively methylotrophic bacteria that feed on methanotrophs of the genus Methylococcus.</title>
        <authorList>
            <person name="Saltykova V."/>
            <person name="Danilova O.V."/>
            <person name="Oshkin I.Y."/>
            <person name="Belova S.E."/>
            <person name="Pimenov N.V."/>
            <person name="Dedysh S.N."/>
        </authorList>
    </citation>
    <scope>NUCLEOTIDE SEQUENCE</scope>
    <source>
        <strain evidence="2">S20</strain>
    </source>
</reference>
<gene>
    <name evidence="2" type="ORF">ABS361_12060</name>
</gene>
<sequence length="79" mass="8402">MKTLSYALAVVALGISATAALAEPDSNSFRGSFVRNTAPGATVVEGRQSVRVETTRPNLTEADALRLKVAVERDANSRR</sequence>
<organism evidence="2">
    <name type="scientific">Methyloraptor flagellatus</name>
    <dbReference type="NCBI Taxonomy" id="3162530"/>
    <lineage>
        <taxon>Bacteria</taxon>
        <taxon>Pseudomonadati</taxon>
        <taxon>Pseudomonadota</taxon>
        <taxon>Alphaproteobacteria</taxon>
        <taxon>Hyphomicrobiales</taxon>
        <taxon>Ancalomicrobiaceae</taxon>
        <taxon>Methyloraptor</taxon>
    </lineage>
</organism>
<feature type="signal peptide" evidence="1">
    <location>
        <begin position="1"/>
        <end position="22"/>
    </location>
</feature>
<dbReference type="KEGG" id="mflg:ABS361_12060"/>
<dbReference type="EMBL" id="CP158568">
    <property type="protein sequence ID" value="XBY42850.1"/>
    <property type="molecule type" value="Genomic_DNA"/>
</dbReference>
<dbReference type="RefSeq" id="WP_407047951.1">
    <property type="nucleotide sequence ID" value="NZ_CP158568.1"/>
</dbReference>
<evidence type="ECO:0000256" key="1">
    <source>
        <dbReference type="SAM" id="SignalP"/>
    </source>
</evidence>
<feature type="chain" id="PRO_5043975279" evidence="1">
    <location>
        <begin position="23"/>
        <end position="79"/>
    </location>
</feature>
<accession>A0AAU7X5I2</accession>
<protein>
    <submittedName>
        <fullName evidence="2">Uncharacterized protein</fullName>
    </submittedName>
</protein>
<keyword evidence="1" id="KW-0732">Signal</keyword>
<name>A0AAU7X5I2_9HYPH</name>
<evidence type="ECO:0000313" key="2">
    <source>
        <dbReference type="EMBL" id="XBY42850.1"/>
    </source>
</evidence>
<proteinExistence type="predicted"/>